<dbReference type="InterPro" id="IPR013325">
    <property type="entry name" value="RNA_pol_sigma_r2"/>
</dbReference>
<keyword evidence="10" id="KW-1185">Reference proteome</keyword>
<dbReference type="InterPro" id="IPR013249">
    <property type="entry name" value="RNA_pol_sigma70_r4_t2"/>
</dbReference>
<sequence>MDERRVAFEALFAEHHTAVLRYIERRVDDREHARELTMDCFEIAWRRFDTAQPYRRPWLLQTARNLVGDAYRKRDREREGLRDLASAARPGDDLAHVELRHALSLLRPADREVLELHYWDGLTAEEIAEVVGCRTAAAWKRLSRARAELRSMLQEPAGSPTDGDDAPDGTRRPSASTPGKGVMTYAID</sequence>
<evidence type="ECO:0000313" key="9">
    <source>
        <dbReference type="EMBL" id="KJL34684.1"/>
    </source>
</evidence>
<dbReference type="InterPro" id="IPR013324">
    <property type="entry name" value="RNA_pol_sigma_r3/r4-like"/>
</dbReference>
<dbReference type="Pfam" id="PF04542">
    <property type="entry name" value="Sigma70_r2"/>
    <property type="match status" value="1"/>
</dbReference>
<gene>
    <name evidence="9" type="primary">cnrH_1</name>
    <name evidence="9" type="ORF">RS86_00737</name>
</gene>
<protein>
    <submittedName>
        <fullName evidence="9">RNA polymerase sigma factor CnrH</fullName>
    </submittedName>
</protein>
<organism evidence="9 10">
    <name type="scientific">Microbacterium azadirachtae</name>
    <dbReference type="NCBI Taxonomy" id="582680"/>
    <lineage>
        <taxon>Bacteria</taxon>
        <taxon>Bacillati</taxon>
        <taxon>Actinomycetota</taxon>
        <taxon>Actinomycetes</taxon>
        <taxon>Micrococcales</taxon>
        <taxon>Microbacteriaceae</taxon>
        <taxon>Microbacterium</taxon>
    </lineage>
</organism>
<comment type="similarity">
    <text evidence="1">Belongs to the sigma-70 factor family. ECF subfamily.</text>
</comment>
<keyword evidence="5" id="KW-0804">Transcription</keyword>
<evidence type="ECO:0000259" key="7">
    <source>
        <dbReference type="Pfam" id="PF04542"/>
    </source>
</evidence>
<feature type="region of interest" description="Disordered" evidence="6">
    <location>
        <begin position="151"/>
        <end position="188"/>
    </location>
</feature>
<dbReference type="InterPro" id="IPR036388">
    <property type="entry name" value="WH-like_DNA-bd_sf"/>
</dbReference>
<dbReference type="Gene3D" id="1.10.10.10">
    <property type="entry name" value="Winged helix-like DNA-binding domain superfamily/Winged helix DNA-binding domain"/>
    <property type="match status" value="1"/>
</dbReference>
<keyword evidence="4" id="KW-0238">DNA-binding</keyword>
<dbReference type="EMBL" id="JYIX01000026">
    <property type="protein sequence ID" value="KJL34684.1"/>
    <property type="molecule type" value="Genomic_DNA"/>
</dbReference>
<dbReference type="PANTHER" id="PTHR43133">
    <property type="entry name" value="RNA POLYMERASE ECF-TYPE SIGMA FACTO"/>
    <property type="match status" value="1"/>
</dbReference>
<evidence type="ECO:0000256" key="5">
    <source>
        <dbReference type="ARBA" id="ARBA00023163"/>
    </source>
</evidence>
<reference evidence="9 10" key="1">
    <citation type="submission" date="2015-02" db="EMBL/GenBank/DDBJ databases">
        <title>Draft genome sequences of ten Microbacterium spp. with emphasis on heavy metal contaminated environments.</title>
        <authorList>
            <person name="Corretto E."/>
        </authorList>
    </citation>
    <scope>NUCLEOTIDE SEQUENCE [LARGE SCALE GENOMIC DNA]</scope>
    <source>
        <strain evidence="9 10">ARN176</strain>
    </source>
</reference>
<dbReference type="CDD" id="cd06171">
    <property type="entry name" value="Sigma70_r4"/>
    <property type="match status" value="1"/>
</dbReference>
<evidence type="ECO:0000256" key="6">
    <source>
        <dbReference type="SAM" id="MobiDB-lite"/>
    </source>
</evidence>
<dbReference type="RefSeq" id="WP_052680049.1">
    <property type="nucleotide sequence ID" value="NZ_JYIX01000026.1"/>
</dbReference>
<dbReference type="PANTHER" id="PTHR43133:SF8">
    <property type="entry name" value="RNA POLYMERASE SIGMA FACTOR HI_1459-RELATED"/>
    <property type="match status" value="1"/>
</dbReference>
<feature type="domain" description="RNA polymerase sigma-70 region 2" evidence="7">
    <location>
        <begin position="11"/>
        <end position="76"/>
    </location>
</feature>
<dbReference type="NCBIfam" id="TIGR02937">
    <property type="entry name" value="sigma70-ECF"/>
    <property type="match status" value="1"/>
</dbReference>
<dbReference type="SUPFAM" id="SSF88946">
    <property type="entry name" value="Sigma2 domain of RNA polymerase sigma factors"/>
    <property type="match status" value="1"/>
</dbReference>
<evidence type="ECO:0000256" key="1">
    <source>
        <dbReference type="ARBA" id="ARBA00010641"/>
    </source>
</evidence>
<evidence type="ECO:0000256" key="4">
    <source>
        <dbReference type="ARBA" id="ARBA00023125"/>
    </source>
</evidence>
<accession>A0A0F0LPT3</accession>
<evidence type="ECO:0000259" key="8">
    <source>
        <dbReference type="Pfam" id="PF08281"/>
    </source>
</evidence>
<evidence type="ECO:0000256" key="2">
    <source>
        <dbReference type="ARBA" id="ARBA00023015"/>
    </source>
</evidence>
<dbReference type="Proteomes" id="UP000033740">
    <property type="component" value="Unassembled WGS sequence"/>
</dbReference>
<dbReference type="SUPFAM" id="SSF88659">
    <property type="entry name" value="Sigma3 and sigma4 domains of RNA polymerase sigma factors"/>
    <property type="match status" value="1"/>
</dbReference>
<feature type="domain" description="RNA polymerase sigma factor 70 region 4 type 2" evidence="8">
    <location>
        <begin position="97"/>
        <end position="149"/>
    </location>
</feature>
<dbReference type="InterPro" id="IPR007627">
    <property type="entry name" value="RNA_pol_sigma70_r2"/>
</dbReference>
<dbReference type="InterPro" id="IPR014284">
    <property type="entry name" value="RNA_pol_sigma-70_dom"/>
</dbReference>
<evidence type="ECO:0000313" key="10">
    <source>
        <dbReference type="Proteomes" id="UP000033740"/>
    </source>
</evidence>
<dbReference type="GO" id="GO:0006352">
    <property type="term" value="P:DNA-templated transcription initiation"/>
    <property type="evidence" value="ECO:0007669"/>
    <property type="project" value="InterPro"/>
</dbReference>
<proteinExistence type="inferred from homology"/>
<dbReference type="Pfam" id="PF08281">
    <property type="entry name" value="Sigma70_r4_2"/>
    <property type="match status" value="1"/>
</dbReference>
<dbReference type="AlphaFoldDB" id="A0A0F0LPT3"/>
<dbReference type="STRING" id="582680.RS86_00737"/>
<dbReference type="Gene3D" id="1.10.1740.10">
    <property type="match status" value="1"/>
</dbReference>
<keyword evidence="3" id="KW-0731">Sigma factor</keyword>
<keyword evidence="2" id="KW-0805">Transcription regulation</keyword>
<comment type="caution">
    <text evidence="9">The sequence shown here is derived from an EMBL/GenBank/DDBJ whole genome shotgun (WGS) entry which is preliminary data.</text>
</comment>
<name>A0A0F0LPT3_9MICO</name>
<dbReference type="InterPro" id="IPR039425">
    <property type="entry name" value="RNA_pol_sigma-70-like"/>
</dbReference>
<dbReference type="GO" id="GO:0003677">
    <property type="term" value="F:DNA binding"/>
    <property type="evidence" value="ECO:0007669"/>
    <property type="project" value="UniProtKB-KW"/>
</dbReference>
<evidence type="ECO:0000256" key="3">
    <source>
        <dbReference type="ARBA" id="ARBA00023082"/>
    </source>
</evidence>
<dbReference type="PATRIC" id="fig|582680.6.peg.757"/>
<dbReference type="GO" id="GO:0016987">
    <property type="term" value="F:sigma factor activity"/>
    <property type="evidence" value="ECO:0007669"/>
    <property type="project" value="UniProtKB-KW"/>
</dbReference>